<reference evidence="1" key="1">
    <citation type="submission" date="2022-07" db="EMBL/GenBank/DDBJ databases">
        <title>Phylogenomic reconstructions and comparative analyses of Kickxellomycotina fungi.</title>
        <authorList>
            <person name="Reynolds N.K."/>
            <person name="Stajich J.E."/>
            <person name="Barry K."/>
            <person name="Grigoriev I.V."/>
            <person name="Crous P."/>
            <person name="Smith M.E."/>
        </authorList>
    </citation>
    <scope>NUCLEOTIDE SEQUENCE</scope>
    <source>
        <strain evidence="1">BCRC 34191</strain>
    </source>
</reference>
<gene>
    <name evidence="1" type="ORF">GGI18_001099</name>
</gene>
<accession>A0ACC1KKM6</accession>
<evidence type="ECO:0000313" key="2">
    <source>
        <dbReference type="Proteomes" id="UP001140066"/>
    </source>
</evidence>
<organism evidence="1 2">
    <name type="scientific">Coemansia linderi</name>
    <dbReference type="NCBI Taxonomy" id="2663919"/>
    <lineage>
        <taxon>Eukaryota</taxon>
        <taxon>Fungi</taxon>
        <taxon>Fungi incertae sedis</taxon>
        <taxon>Zoopagomycota</taxon>
        <taxon>Kickxellomycotina</taxon>
        <taxon>Kickxellomycetes</taxon>
        <taxon>Kickxellales</taxon>
        <taxon>Kickxellaceae</taxon>
        <taxon>Coemansia</taxon>
    </lineage>
</organism>
<protein>
    <submittedName>
        <fullName evidence="1">Uncharacterized protein</fullName>
    </submittedName>
</protein>
<comment type="caution">
    <text evidence="1">The sequence shown here is derived from an EMBL/GenBank/DDBJ whole genome shotgun (WGS) entry which is preliminary data.</text>
</comment>
<sequence length="145" mass="16001">MSCKFCHWLVEMGIMLTMPSLLKQETGSMLVKLHILQHMHLDTMGVVYLMKHKQDCIPVLAVVKCQAVADKVDDHLAVLVCLVFVQYGNSGIAEGKDVANHLYKHCVRIVSAQNTPDLSSAEGKHSLVVTSSWCTSLAVCQSHIL</sequence>
<dbReference type="EMBL" id="JANBUK010000140">
    <property type="protein sequence ID" value="KAJ2791482.1"/>
    <property type="molecule type" value="Genomic_DNA"/>
</dbReference>
<evidence type="ECO:0000313" key="1">
    <source>
        <dbReference type="EMBL" id="KAJ2791482.1"/>
    </source>
</evidence>
<dbReference type="Proteomes" id="UP001140066">
    <property type="component" value="Unassembled WGS sequence"/>
</dbReference>
<proteinExistence type="predicted"/>
<name>A0ACC1KKM6_9FUNG</name>
<keyword evidence="2" id="KW-1185">Reference proteome</keyword>